<proteinExistence type="predicted"/>
<dbReference type="AlphaFoldDB" id="A0AAD4WRA6"/>
<protein>
    <submittedName>
        <fullName evidence="2">Uncharacterized protein</fullName>
    </submittedName>
</protein>
<feature type="region of interest" description="Disordered" evidence="1">
    <location>
        <begin position="40"/>
        <end position="89"/>
    </location>
</feature>
<sequence>MGLMTFFNPHGGSTTDSFSHSPPTIVELSAQMAPLLQMQTLTSNPIQNQDPLLTTPTPSPDYDDDHPDHDSEDNPDPHSDDDPNPEICL</sequence>
<evidence type="ECO:0000256" key="1">
    <source>
        <dbReference type="SAM" id="MobiDB-lite"/>
    </source>
</evidence>
<keyword evidence="3" id="KW-1185">Reference proteome</keyword>
<evidence type="ECO:0000313" key="2">
    <source>
        <dbReference type="EMBL" id="KAI5346802.1"/>
    </source>
</evidence>
<feature type="compositionally biased region" description="Polar residues" evidence="1">
    <location>
        <begin position="11"/>
        <end position="22"/>
    </location>
</feature>
<comment type="caution">
    <text evidence="2">The sequence shown here is derived from an EMBL/GenBank/DDBJ whole genome shotgun (WGS) entry which is preliminary data.</text>
</comment>
<feature type="compositionally biased region" description="Polar residues" evidence="1">
    <location>
        <begin position="40"/>
        <end position="49"/>
    </location>
</feature>
<gene>
    <name evidence="2" type="ORF">L3X38_014681</name>
</gene>
<accession>A0AAD4WRA6</accession>
<reference evidence="2 3" key="1">
    <citation type="journal article" date="2022" name="G3 (Bethesda)">
        <title>Whole-genome sequence and methylome profiling of the almond [Prunus dulcis (Mill.) D.A. Webb] cultivar 'Nonpareil'.</title>
        <authorList>
            <person name="D'Amico-Willman K.M."/>
            <person name="Ouma W.Z."/>
            <person name="Meulia T."/>
            <person name="Sideli G.M."/>
            <person name="Gradziel T.M."/>
            <person name="Fresnedo-Ramirez J."/>
        </authorList>
    </citation>
    <scope>NUCLEOTIDE SEQUENCE [LARGE SCALE GENOMIC DNA]</scope>
    <source>
        <strain evidence="2">Clone GOH B32 T37-40</strain>
    </source>
</reference>
<organism evidence="2 3">
    <name type="scientific">Prunus dulcis</name>
    <name type="common">Almond</name>
    <name type="synonym">Amygdalus dulcis</name>
    <dbReference type="NCBI Taxonomy" id="3755"/>
    <lineage>
        <taxon>Eukaryota</taxon>
        <taxon>Viridiplantae</taxon>
        <taxon>Streptophyta</taxon>
        <taxon>Embryophyta</taxon>
        <taxon>Tracheophyta</taxon>
        <taxon>Spermatophyta</taxon>
        <taxon>Magnoliopsida</taxon>
        <taxon>eudicotyledons</taxon>
        <taxon>Gunneridae</taxon>
        <taxon>Pentapetalae</taxon>
        <taxon>rosids</taxon>
        <taxon>fabids</taxon>
        <taxon>Rosales</taxon>
        <taxon>Rosaceae</taxon>
        <taxon>Amygdaloideae</taxon>
        <taxon>Amygdaleae</taxon>
        <taxon>Prunus</taxon>
    </lineage>
</organism>
<feature type="compositionally biased region" description="Acidic residues" evidence="1">
    <location>
        <begin position="61"/>
        <end position="74"/>
    </location>
</feature>
<name>A0AAD4WRA6_PRUDU</name>
<feature type="region of interest" description="Disordered" evidence="1">
    <location>
        <begin position="1"/>
        <end position="24"/>
    </location>
</feature>
<dbReference type="Proteomes" id="UP001054821">
    <property type="component" value="Chromosome 2"/>
</dbReference>
<evidence type="ECO:0000313" key="3">
    <source>
        <dbReference type="Proteomes" id="UP001054821"/>
    </source>
</evidence>
<dbReference type="EMBL" id="JAJFAZ020000002">
    <property type="protein sequence ID" value="KAI5346802.1"/>
    <property type="molecule type" value="Genomic_DNA"/>
</dbReference>